<keyword evidence="2" id="KW-0604">Photosystem II</keyword>
<gene>
    <name evidence="5" type="ORF">DN068_05280</name>
</gene>
<dbReference type="PANTHER" id="PTHR47199">
    <property type="entry name" value="PHOTOSYSTEM II STABILITY/ASSEMBLY FACTOR HCF136, CHLOROPLASTIC"/>
    <property type="match status" value="1"/>
</dbReference>
<dbReference type="OrthoDB" id="9813892at2"/>
<evidence type="ECO:0000256" key="1">
    <source>
        <dbReference type="ARBA" id="ARBA00022531"/>
    </source>
</evidence>
<dbReference type="Proteomes" id="UP000248745">
    <property type="component" value="Unassembled WGS sequence"/>
</dbReference>
<organism evidence="5 6">
    <name type="scientific">Taibaiella soli</name>
    <dbReference type="NCBI Taxonomy" id="1649169"/>
    <lineage>
        <taxon>Bacteria</taxon>
        <taxon>Pseudomonadati</taxon>
        <taxon>Bacteroidota</taxon>
        <taxon>Chitinophagia</taxon>
        <taxon>Chitinophagales</taxon>
        <taxon>Chitinophagaceae</taxon>
        <taxon>Taibaiella</taxon>
    </lineage>
</organism>
<feature type="signal peptide" evidence="3">
    <location>
        <begin position="1"/>
        <end position="19"/>
    </location>
</feature>
<evidence type="ECO:0000256" key="2">
    <source>
        <dbReference type="ARBA" id="ARBA00023276"/>
    </source>
</evidence>
<keyword evidence="6" id="KW-1185">Reference proteome</keyword>
<dbReference type="SUPFAM" id="SSF110296">
    <property type="entry name" value="Oligoxyloglucan reducing end-specific cellobiohydrolase"/>
    <property type="match status" value="1"/>
</dbReference>
<proteinExistence type="predicted"/>
<sequence length="313" mass="34667">MKRSLLLIIFLYAASMANAQWTHLDTGYPTLNISKLAFPAPAIGYALCDFNLLQTTDSGKHWKVNRTFPYNSYVRLTMQFITPARGWIGGGQFPDGFICRTVDSGKTWTTFSTPLRQIYALDFIDSLNGWAVGNDNDSHPVYHTTDGGITWKEQALLDDVQRSIYFVSDSVGWSVGDNGTLWATRNAGANWERQTCKDVFHFSSVYAISDSVAWAAGGYLYGGCYFTKNGGHTWTEQELPSLAHLKQITFTSRTTGWAVGDRGTLLFTDNAGKNWIQLPTGTRADLSGIAFPTPDKIIIGGKEGLIETKSLNR</sequence>
<dbReference type="InterPro" id="IPR028203">
    <property type="entry name" value="PSII_CF48-like_dom"/>
</dbReference>
<dbReference type="GO" id="GO:0009523">
    <property type="term" value="C:photosystem II"/>
    <property type="evidence" value="ECO:0007669"/>
    <property type="project" value="UniProtKB-KW"/>
</dbReference>
<comment type="caution">
    <text evidence="5">The sequence shown here is derived from an EMBL/GenBank/DDBJ whole genome shotgun (WGS) entry which is preliminary data.</text>
</comment>
<dbReference type="RefSeq" id="WP_110997853.1">
    <property type="nucleotide sequence ID" value="NZ_QKTW01000008.1"/>
</dbReference>
<name>A0A2W2BDP9_9BACT</name>
<dbReference type="EMBL" id="QKTW01000008">
    <property type="protein sequence ID" value="PZF74007.1"/>
    <property type="molecule type" value="Genomic_DNA"/>
</dbReference>
<keyword evidence="3" id="KW-0732">Signal</keyword>
<feature type="domain" description="Photosynthesis system II assembly factor Ycf48/Hcf136-like" evidence="4">
    <location>
        <begin position="118"/>
        <end position="234"/>
    </location>
</feature>
<dbReference type="Gene3D" id="2.130.10.10">
    <property type="entry name" value="YVTN repeat-like/Quinoprotein amine dehydrogenase"/>
    <property type="match status" value="1"/>
</dbReference>
<dbReference type="Pfam" id="PF14870">
    <property type="entry name" value="PSII_BNR"/>
    <property type="match status" value="1"/>
</dbReference>
<evidence type="ECO:0000259" key="4">
    <source>
        <dbReference type="Pfam" id="PF14870"/>
    </source>
</evidence>
<accession>A0A2W2BDP9</accession>
<evidence type="ECO:0000313" key="6">
    <source>
        <dbReference type="Proteomes" id="UP000248745"/>
    </source>
</evidence>
<dbReference type="AlphaFoldDB" id="A0A2W2BDP9"/>
<feature type="chain" id="PRO_5016131115" description="Photosynthesis system II assembly factor Ycf48/Hcf136-like domain-containing protein" evidence="3">
    <location>
        <begin position="20"/>
        <end position="313"/>
    </location>
</feature>
<dbReference type="InterPro" id="IPR015943">
    <property type="entry name" value="WD40/YVTN_repeat-like_dom_sf"/>
</dbReference>
<dbReference type="GO" id="GO:0015979">
    <property type="term" value="P:photosynthesis"/>
    <property type="evidence" value="ECO:0007669"/>
    <property type="project" value="UniProtKB-KW"/>
</dbReference>
<evidence type="ECO:0000313" key="5">
    <source>
        <dbReference type="EMBL" id="PZF74007.1"/>
    </source>
</evidence>
<protein>
    <recommendedName>
        <fullName evidence="4">Photosynthesis system II assembly factor Ycf48/Hcf136-like domain-containing protein</fullName>
    </recommendedName>
</protein>
<reference evidence="5 6" key="1">
    <citation type="submission" date="2018-06" db="EMBL/GenBank/DDBJ databases">
        <title>Mucibacter soli gen. nov., sp. nov., a new member of the family Chitinophagaceae producing mucin.</title>
        <authorList>
            <person name="Kim M.-K."/>
            <person name="Park S."/>
            <person name="Kim T.-S."/>
            <person name="Joung Y."/>
            <person name="Han J.-H."/>
            <person name="Kim S.B."/>
        </authorList>
    </citation>
    <scope>NUCLEOTIDE SEQUENCE [LARGE SCALE GENOMIC DNA]</scope>
    <source>
        <strain evidence="5 6">R1-15</strain>
    </source>
</reference>
<evidence type="ECO:0000256" key="3">
    <source>
        <dbReference type="SAM" id="SignalP"/>
    </source>
</evidence>
<keyword evidence="1" id="KW-0602">Photosynthesis</keyword>
<dbReference type="PANTHER" id="PTHR47199:SF2">
    <property type="entry name" value="PHOTOSYSTEM II STABILITY_ASSEMBLY FACTOR HCF136, CHLOROPLASTIC"/>
    <property type="match status" value="1"/>
</dbReference>